<keyword evidence="5" id="KW-0520">NAD</keyword>
<evidence type="ECO:0000256" key="4">
    <source>
        <dbReference type="ARBA" id="ARBA00023002"/>
    </source>
</evidence>
<organism evidence="7 8">
    <name type="scientific">Streptomyces phaeolivaceus</name>
    <dbReference type="NCBI Taxonomy" id="2653200"/>
    <lineage>
        <taxon>Bacteria</taxon>
        <taxon>Bacillati</taxon>
        <taxon>Actinomycetota</taxon>
        <taxon>Actinomycetes</taxon>
        <taxon>Kitasatosporales</taxon>
        <taxon>Streptomycetaceae</taxon>
        <taxon>Streptomyces</taxon>
    </lineage>
</organism>
<sequence length="454" mass="49827">MVKEPMRILIVGGGYVGLYTALRLQRQLKPELGRGDVEIVVVSPDPYMTYQPFLPEAAAGSISPRHVVVPLRRVLDRCKVVIGEATAINHAKRIATLTTLANEEEGTEPEQLTYDELVLAPGSVSRTLPIPGLAEHAIGFKTVEEAIGLRNHVIEQMDIASSTRDPAIRDAALTFVFVGGGYAGVEALGELEDMARYTARYYHNVEPEDMKWILVEASDRILPEVGEEMGRYTVTQLRRRNIDVRLHTRLESCADRVAVLSDGARFPTRTVVWTAGVKPHPVLAATDLPLNERGRLKCTAELTVEGVAHAWAAGDAAAVPDVTAEPGKETAPNAQHAVRQARTLGDNITRSLRGEPLETYSHKYVGSVASLGLHKGVAHVYGRKLRGYPAWFMHRVYHLSRVPTFNRKARVLAEWTLSGLFKREIVSLGSLEHPRAEFELAAGGKPPENPKGSS</sequence>
<keyword evidence="4" id="KW-0560">Oxidoreductase</keyword>
<dbReference type="EMBL" id="CP045096">
    <property type="protein sequence ID" value="QFQ98463.1"/>
    <property type="molecule type" value="Genomic_DNA"/>
</dbReference>
<evidence type="ECO:0000256" key="5">
    <source>
        <dbReference type="ARBA" id="ARBA00023027"/>
    </source>
</evidence>
<evidence type="ECO:0000259" key="6">
    <source>
        <dbReference type="Pfam" id="PF07992"/>
    </source>
</evidence>
<dbReference type="Proteomes" id="UP000327294">
    <property type="component" value="Chromosome"/>
</dbReference>
<dbReference type="PANTHER" id="PTHR43706:SF45">
    <property type="entry name" value="NADH DEHYDROGENASE-LIKE PROTEIN RV1812C"/>
    <property type="match status" value="1"/>
</dbReference>
<dbReference type="InterPro" id="IPR045024">
    <property type="entry name" value="NDH-2"/>
</dbReference>
<reference evidence="7 8" key="1">
    <citation type="submission" date="2019-10" db="EMBL/GenBank/DDBJ databases">
        <title>Streptomyces sp. strain GY16 isolated from leaves of Broussonetia papyrifera.</title>
        <authorList>
            <person name="Mo P."/>
        </authorList>
    </citation>
    <scope>NUCLEOTIDE SEQUENCE [LARGE SCALE GENOMIC DNA]</scope>
    <source>
        <strain evidence="7 8">GY16</strain>
    </source>
</reference>
<keyword evidence="2" id="KW-0285">Flavoprotein</keyword>
<dbReference type="KEGG" id="sphv:F9278_22310"/>
<dbReference type="SUPFAM" id="SSF51905">
    <property type="entry name" value="FAD/NAD(P)-binding domain"/>
    <property type="match status" value="2"/>
</dbReference>
<dbReference type="Pfam" id="PF07992">
    <property type="entry name" value="Pyr_redox_2"/>
    <property type="match status" value="1"/>
</dbReference>
<dbReference type="AlphaFoldDB" id="A0A5P8K571"/>
<keyword evidence="3" id="KW-0274">FAD</keyword>
<dbReference type="InterPro" id="IPR036188">
    <property type="entry name" value="FAD/NAD-bd_sf"/>
</dbReference>
<dbReference type="PANTHER" id="PTHR43706">
    <property type="entry name" value="NADH DEHYDROGENASE"/>
    <property type="match status" value="1"/>
</dbReference>
<proteinExistence type="inferred from homology"/>
<evidence type="ECO:0000313" key="7">
    <source>
        <dbReference type="EMBL" id="QFQ98463.1"/>
    </source>
</evidence>
<protein>
    <submittedName>
        <fullName evidence="7">NAD(P)/FAD-dependent oxidoreductase</fullName>
    </submittedName>
</protein>
<evidence type="ECO:0000256" key="2">
    <source>
        <dbReference type="ARBA" id="ARBA00022630"/>
    </source>
</evidence>
<feature type="domain" description="FAD/NAD(P)-binding" evidence="6">
    <location>
        <begin position="6"/>
        <end position="341"/>
    </location>
</feature>
<keyword evidence="8" id="KW-1185">Reference proteome</keyword>
<evidence type="ECO:0000256" key="3">
    <source>
        <dbReference type="ARBA" id="ARBA00022827"/>
    </source>
</evidence>
<accession>A0A5P8K571</accession>
<dbReference type="RefSeq" id="WP_152169924.1">
    <property type="nucleotide sequence ID" value="NZ_CP045096.1"/>
</dbReference>
<evidence type="ECO:0000256" key="1">
    <source>
        <dbReference type="ARBA" id="ARBA00005272"/>
    </source>
</evidence>
<evidence type="ECO:0000313" key="8">
    <source>
        <dbReference type="Proteomes" id="UP000327294"/>
    </source>
</evidence>
<gene>
    <name evidence="7" type="ORF">F9278_22310</name>
</gene>
<name>A0A5P8K571_9ACTN</name>
<comment type="similarity">
    <text evidence="1">Belongs to the NADH dehydrogenase family.</text>
</comment>
<dbReference type="PRINTS" id="PR00368">
    <property type="entry name" value="FADPNR"/>
</dbReference>
<dbReference type="GO" id="GO:0003954">
    <property type="term" value="F:NADH dehydrogenase activity"/>
    <property type="evidence" value="ECO:0007669"/>
    <property type="project" value="InterPro"/>
</dbReference>
<dbReference type="InterPro" id="IPR023753">
    <property type="entry name" value="FAD/NAD-binding_dom"/>
</dbReference>
<dbReference type="Gene3D" id="3.50.50.100">
    <property type="match status" value="1"/>
</dbReference>